<dbReference type="PANTHER" id="PTHR21621:SF0">
    <property type="entry name" value="BETA-CITRYLGLUTAMATE SYNTHASE B-RELATED"/>
    <property type="match status" value="1"/>
</dbReference>
<dbReference type="PROSITE" id="PS50975">
    <property type="entry name" value="ATP_GRASP"/>
    <property type="match status" value="1"/>
</dbReference>
<dbReference type="InterPro" id="IPR011761">
    <property type="entry name" value="ATP-grasp"/>
</dbReference>
<evidence type="ECO:0000256" key="1">
    <source>
        <dbReference type="ARBA" id="ARBA00022598"/>
    </source>
</evidence>
<proteinExistence type="predicted"/>
<evidence type="ECO:0000313" key="5">
    <source>
        <dbReference type="Proteomes" id="UP001157914"/>
    </source>
</evidence>
<keyword evidence="5" id="KW-1185">Reference proteome</keyword>
<evidence type="ECO:0000313" key="4">
    <source>
        <dbReference type="EMBL" id="SMP30176.1"/>
    </source>
</evidence>
<dbReference type="RefSeq" id="WP_155193512.1">
    <property type="nucleotide sequence ID" value="NZ_BAAAEA010000004.1"/>
</dbReference>
<dbReference type="SUPFAM" id="SSF56059">
    <property type="entry name" value="Glutathione synthetase ATP-binding domain-like"/>
    <property type="match status" value="1"/>
</dbReference>
<dbReference type="Proteomes" id="UP001157914">
    <property type="component" value="Unassembled WGS sequence"/>
</dbReference>
<dbReference type="GO" id="GO:0016874">
    <property type="term" value="F:ligase activity"/>
    <property type="evidence" value="ECO:0007669"/>
    <property type="project" value="UniProtKB-KW"/>
</dbReference>
<name>A0ABY1PAJ8_9HYPH</name>
<sequence length="331" mass="34970">MTAAGQEPAGKGQSEAGKSLVFRLLSDYCRENGLRLSAADPHGHAGSVDHPDGKRWLFKGTRFDINPQGAAEIAADKAYALSFLKAAGLPVPETLFVESKSLRNRQRPPSHILDFADAHEFPIFVKPNEGKEGVGVLKTDTFHGLESALHILAAGHDALIVQEALQGREIRVVVLDGEVLCAYERQPASVTGDGERSCAELIDAHPKVNAADGRIDFTLSQQALTLEAVPEAGRIVQLLPVANLSSGGSAEIIDGNLAPGLAVAARKAAQTLGLRYAGIDLIVPHGSEIHPAIILEVNAAPGFAKLHKQGPGAAELVDAVYKRLFSALFAS</sequence>
<keyword evidence="2" id="KW-0067">ATP-binding</keyword>
<organism evidence="4 5">
    <name type="scientific">Roseibium denhamense</name>
    <dbReference type="NCBI Taxonomy" id="76305"/>
    <lineage>
        <taxon>Bacteria</taxon>
        <taxon>Pseudomonadati</taxon>
        <taxon>Pseudomonadota</taxon>
        <taxon>Alphaproteobacteria</taxon>
        <taxon>Hyphomicrobiales</taxon>
        <taxon>Stappiaceae</taxon>
        <taxon>Roseibium</taxon>
    </lineage>
</organism>
<gene>
    <name evidence="4" type="ORF">SAMN06265374_3215</name>
</gene>
<keyword evidence="2" id="KW-0547">Nucleotide-binding</keyword>
<dbReference type="Gene3D" id="3.30.470.20">
    <property type="entry name" value="ATP-grasp fold, B domain"/>
    <property type="match status" value="2"/>
</dbReference>
<evidence type="ECO:0000256" key="2">
    <source>
        <dbReference type="PROSITE-ProRule" id="PRU00409"/>
    </source>
</evidence>
<evidence type="ECO:0000259" key="3">
    <source>
        <dbReference type="PROSITE" id="PS50975"/>
    </source>
</evidence>
<protein>
    <submittedName>
        <fullName evidence="4">D-ala D-ala ligase C-terminus</fullName>
    </submittedName>
</protein>
<keyword evidence="1 4" id="KW-0436">Ligase</keyword>
<reference evidence="4 5" key="1">
    <citation type="submission" date="2017-05" db="EMBL/GenBank/DDBJ databases">
        <authorList>
            <person name="Varghese N."/>
            <person name="Submissions S."/>
        </authorList>
    </citation>
    <scope>NUCLEOTIDE SEQUENCE [LARGE SCALE GENOMIC DNA]</scope>
    <source>
        <strain evidence="4 5">DSM 15949</strain>
    </source>
</reference>
<accession>A0ABY1PAJ8</accession>
<feature type="domain" description="ATP-grasp" evidence="3">
    <location>
        <begin position="81"/>
        <end position="325"/>
    </location>
</feature>
<comment type="caution">
    <text evidence="4">The sequence shown here is derived from an EMBL/GenBank/DDBJ whole genome shotgun (WGS) entry which is preliminary data.</text>
</comment>
<dbReference type="PANTHER" id="PTHR21621">
    <property type="entry name" value="RIBOSOMAL PROTEIN S6 MODIFICATION PROTEIN"/>
    <property type="match status" value="1"/>
</dbReference>
<dbReference type="Pfam" id="PF07478">
    <property type="entry name" value="Dala_Dala_lig_C"/>
    <property type="match status" value="1"/>
</dbReference>
<dbReference type="InterPro" id="IPR011095">
    <property type="entry name" value="Dala_Dala_lig_C"/>
</dbReference>
<dbReference type="EMBL" id="FXTT01000004">
    <property type="protein sequence ID" value="SMP30176.1"/>
    <property type="molecule type" value="Genomic_DNA"/>
</dbReference>